<organism evidence="1 2">
    <name type="scientific">Dipteronia dyeriana</name>
    <dbReference type="NCBI Taxonomy" id="168575"/>
    <lineage>
        <taxon>Eukaryota</taxon>
        <taxon>Viridiplantae</taxon>
        <taxon>Streptophyta</taxon>
        <taxon>Embryophyta</taxon>
        <taxon>Tracheophyta</taxon>
        <taxon>Spermatophyta</taxon>
        <taxon>Magnoliopsida</taxon>
        <taxon>eudicotyledons</taxon>
        <taxon>Gunneridae</taxon>
        <taxon>Pentapetalae</taxon>
        <taxon>rosids</taxon>
        <taxon>malvids</taxon>
        <taxon>Sapindales</taxon>
        <taxon>Sapindaceae</taxon>
        <taxon>Hippocastanoideae</taxon>
        <taxon>Acereae</taxon>
        <taxon>Dipteronia</taxon>
    </lineage>
</organism>
<protein>
    <submittedName>
        <fullName evidence="1">Uncharacterized protein</fullName>
    </submittedName>
</protein>
<sequence length="137" mass="15211">MSIDFSLCFSLLRSLLTSQNLTSHSQTLTQLLRLASPSLISGSPLLINCHRSAHILTSATHLRCSSSRLRSAHLYHSSSLLVNHLQSDHLRWRLNSVPQRSQSFNTIQTAFSSSLSRTIASVMEMDLNVDSMEGSND</sequence>
<dbReference type="EMBL" id="JANJYI010000076">
    <property type="protein sequence ID" value="KAK2633346.1"/>
    <property type="molecule type" value="Genomic_DNA"/>
</dbReference>
<comment type="caution">
    <text evidence="1">The sequence shown here is derived from an EMBL/GenBank/DDBJ whole genome shotgun (WGS) entry which is preliminary data.</text>
</comment>
<evidence type="ECO:0000313" key="2">
    <source>
        <dbReference type="Proteomes" id="UP001280121"/>
    </source>
</evidence>
<name>A0AAD9WJG3_9ROSI</name>
<reference evidence="1" key="1">
    <citation type="journal article" date="2023" name="Plant J.">
        <title>Genome sequences and population genomics provide insights into the demographic history, inbreeding, and mutation load of two 'living fossil' tree species of Dipteronia.</title>
        <authorList>
            <person name="Feng Y."/>
            <person name="Comes H.P."/>
            <person name="Chen J."/>
            <person name="Zhu S."/>
            <person name="Lu R."/>
            <person name="Zhang X."/>
            <person name="Li P."/>
            <person name="Qiu J."/>
            <person name="Olsen K.M."/>
            <person name="Qiu Y."/>
        </authorList>
    </citation>
    <scope>NUCLEOTIDE SEQUENCE</scope>
    <source>
        <strain evidence="1">KIB01</strain>
    </source>
</reference>
<accession>A0AAD9WJG3</accession>
<proteinExistence type="predicted"/>
<evidence type="ECO:0000313" key="1">
    <source>
        <dbReference type="EMBL" id="KAK2633346.1"/>
    </source>
</evidence>
<gene>
    <name evidence="1" type="ORF">Ddye_032639</name>
</gene>
<keyword evidence="2" id="KW-1185">Reference proteome</keyword>
<dbReference type="AlphaFoldDB" id="A0AAD9WJG3"/>
<dbReference type="Proteomes" id="UP001280121">
    <property type="component" value="Unassembled WGS sequence"/>
</dbReference>